<evidence type="ECO:0000313" key="3">
    <source>
        <dbReference type="EMBL" id="SCM15298.1"/>
    </source>
</evidence>
<dbReference type="Proteomes" id="UP000219860">
    <property type="component" value="Chromosome 2"/>
</dbReference>
<name>A0A0Y9TT67_PLABE</name>
<evidence type="ECO:0000313" key="10">
    <source>
        <dbReference type="Proteomes" id="UP000516480"/>
    </source>
</evidence>
<dbReference type="EMBL" id="LT608266">
    <property type="protein sequence ID" value="SCM17093.1"/>
    <property type="molecule type" value="Genomic_DNA"/>
</dbReference>
<sequence>MVKFSMKAQIDKLTKKGKDTEKKCNQKNDTKIYELKVTLDEIEIQTKGKFDDLTNNMPCKFGHISI</sequence>
<evidence type="ECO:0000313" key="1">
    <source>
        <dbReference type="EMBL" id="CXH90579.1"/>
    </source>
</evidence>
<evidence type="ECO:0000313" key="7">
    <source>
        <dbReference type="Proteomes" id="UP000219860"/>
    </source>
</evidence>
<dbReference type="EMBL" id="LT608250">
    <property type="protein sequence ID" value="SCM15298.1"/>
    <property type="molecule type" value="Genomic_DNA"/>
</dbReference>
<dbReference type="Proteomes" id="UP000220214">
    <property type="component" value="Chromosome 2"/>
</dbReference>
<dbReference type="Proteomes" id="UP000516480">
    <property type="component" value="Chromosome 2"/>
</dbReference>
<evidence type="ECO:0000313" key="4">
    <source>
        <dbReference type="EMBL" id="SCM17093.1"/>
    </source>
</evidence>
<evidence type="ECO:0000313" key="8">
    <source>
        <dbReference type="Proteomes" id="UP000219974"/>
    </source>
</evidence>
<evidence type="ECO:0000313" key="9">
    <source>
        <dbReference type="Proteomes" id="UP000220214"/>
    </source>
</evidence>
<dbReference type="Proteomes" id="UP000069549">
    <property type="component" value="Chromosome 2"/>
</dbReference>
<protein>
    <submittedName>
        <fullName evidence="1">Uncharacterized protein</fullName>
    </submittedName>
</protein>
<dbReference type="EMBL" id="LT614628">
    <property type="protein sequence ID" value="SCN22018.1"/>
    <property type="molecule type" value="Genomic_DNA"/>
</dbReference>
<evidence type="ECO:0000313" key="2">
    <source>
        <dbReference type="EMBL" id="SCL90431.1"/>
    </source>
</evidence>
<evidence type="ECO:0000313" key="6">
    <source>
        <dbReference type="Proteomes" id="UP000069549"/>
    </source>
</evidence>
<dbReference type="EMBL" id="LT608138">
    <property type="protein sequence ID" value="SCL90431.1"/>
    <property type="molecule type" value="Genomic_DNA"/>
</dbReference>
<reference evidence="1 6" key="1">
    <citation type="submission" date="2016-02" db="EMBL/GenBank/DDBJ databases">
        <authorList>
            <consortium name="Pathogen Informatics"/>
        </authorList>
    </citation>
    <scope>NUCLEOTIDE SEQUENCE [LARGE SCALE GENOMIC DNA]</scope>
    <source>
        <strain evidence="1 6">K173</strain>
        <strain evidence="2 10">NK65 ny</strain>
        <strain evidence="5 9">NK65e</strain>
        <strain evidence="3 7">SP11 Antwerpcl1</strain>
        <strain evidence="4 8">SP11 RLL</strain>
    </source>
</reference>
<gene>
    <name evidence="1" type="ORF">PBK173_000033100</name>
    <name evidence="5" type="ORF">PBNK65E_000031100</name>
    <name evidence="2" type="ORF">PBNK65NY_000030800</name>
    <name evidence="3" type="ORF">PBSP11A_000030900</name>
    <name evidence="4" type="ORF">PBSP11RLL_000031100</name>
</gene>
<accession>A0A0Y9TT67</accession>
<dbReference type="EMBL" id="LT160022">
    <property type="protein sequence ID" value="CXH90579.1"/>
    <property type="molecule type" value="Genomic_DNA"/>
</dbReference>
<organism evidence="1 6">
    <name type="scientific">Plasmodium berghei</name>
    <dbReference type="NCBI Taxonomy" id="5821"/>
    <lineage>
        <taxon>Eukaryota</taxon>
        <taxon>Sar</taxon>
        <taxon>Alveolata</taxon>
        <taxon>Apicomplexa</taxon>
        <taxon>Aconoidasida</taxon>
        <taxon>Haemosporida</taxon>
        <taxon>Plasmodiidae</taxon>
        <taxon>Plasmodium</taxon>
        <taxon>Plasmodium (Vinckeia)</taxon>
    </lineage>
</organism>
<dbReference type="Proteomes" id="UP000219974">
    <property type="component" value="Chromosome 2"/>
</dbReference>
<proteinExistence type="predicted"/>
<evidence type="ECO:0000313" key="5">
    <source>
        <dbReference type="EMBL" id="SCN22018.1"/>
    </source>
</evidence>
<dbReference type="AlphaFoldDB" id="A0A0Y9TT67"/>